<keyword evidence="3 6" id="KW-0812">Transmembrane</keyword>
<dbReference type="GO" id="GO:0005886">
    <property type="term" value="C:plasma membrane"/>
    <property type="evidence" value="ECO:0007669"/>
    <property type="project" value="UniProtKB-SubCell"/>
</dbReference>
<dbReference type="KEGG" id="eaj:Q3M24_04500"/>
<keyword evidence="5 6" id="KW-0472">Membrane</keyword>
<feature type="transmembrane region" description="Helical" evidence="6">
    <location>
        <begin position="309"/>
        <end position="332"/>
    </location>
</feature>
<evidence type="ECO:0000256" key="4">
    <source>
        <dbReference type="ARBA" id="ARBA00022989"/>
    </source>
</evidence>
<proteinExistence type="predicted"/>
<dbReference type="Pfam" id="PF03176">
    <property type="entry name" value="MMPL"/>
    <property type="match status" value="2"/>
</dbReference>
<gene>
    <name evidence="8" type="ORF">Q3M24_04500</name>
</gene>
<dbReference type="InterPro" id="IPR029063">
    <property type="entry name" value="SAM-dependent_MTases_sf"/>
</dbReference>
<dbReference type="InterPro" id="IPR050545">
    <property type="entry name" value="Mycobact_MmpL"/>
</dbReference>
<dbReference type="SUPFAM" id="SSF82866">
    <property type="entry name" value="Multidrug efflux transporter AcrB transmembrane domain"/>
    <property type="match status" value="2"/>
</dbReference>
<dbReference type="InterPro" id="IPR004869">
    <property type="entry name" value="MMPL_dom"/>
</dbReference>
<evidence type="ECO:0000256" key="6">
    <source>
        <dbReference type="SAM" id="Phobius"/>
    </source>
</evidence>
<feature type="transmembrane region" description="Helical" evidence="6">
    <location>
        <begin position="736"/>
        <end position="756"/>
    </location>
</feature>
<feature type="transmembrane region" description="Helical" evidence="6">
    <location>
        <begin position="651"/>
        <end position="668"/>
    </location>
</feature>
<dbReference type="Gene3D" id="1.20.1640.10">
    <property type="entry name" value="Multidrug efflux transporter AcrB transmembrane domain"/>
    <property type="match status" value="2"/>
</dbReference>
<feature type="transmembrane region" description="Helical" evidence="6">
    <location>
        <begin position="762"/>
        <end position="786"/>
    </location>
</feature>
<name>A0AAU8LY23_9BACT</name>
<dbReference type="EMBL" id="CP159373">
    <property type="protein sequence ID" value="XCN74023.1"/>
    <property type="molecule type" value="Genomic_DNA"/>
</dbReference>
<feature type="transmembrane region" description="Helical" evidence="6">
    <location>
        <begin position="257"/>
        <end position="276"/>
    </location>
</feature>
<dbReference type="PANTHER" id="PTHR33406">
    <property type="entry name" value="MEMBRANE PROTEIN MJ1562-RELATED"/>
    <property type="match status" value="1"/>
</dbReference>
<dbReference type="CDD" id="cd02440">
    <property type="entry name" value="AdoMet_MTases"/>
    <property type="match status" value="1"/>
</dbReference>
<organism evidence="8">
    <name type="scientific">Candidatus Electrothrix aestuarii</name>
    <dbReference type="NCBI Taxonomy" id="3062594"/>
    <lineage>
        <taxon>Bacteria</taxon>
        <taxon>Pseudomonadati</taxon>
        <taxon>Thermodesulfobacteriota</taxon>
        <taxon>Desulfobulbia</taxon>
        <taxon>Desulfobulbales</taxon>
        <taxon>Desulfobulbaceae</taxon>
        <taxon>Candidatus Electrothrix</taxon>
    </lineage>
</organism>
<dbReference type="SUPFAM" id="SSF53335">
    <property type="entry name" value="S-adenosyl-L-methionine-dependent methyltransferases"/>
    <property type="match status" value="1"/>
</dbReference>
<evidence type="ECO:0000256" key="5">
    <source>
        <dbReference type="ARBA" id="ARBA00023136"/>
    </source>
</evidence>
<feature type="transmembrane region" description="Helical" evidence="6">
    <location>
        <begin position="700"/>
        <end position="724"/>
    </location>
</feature>
<evidence type="ECO:0000256" key="3">
    <source>
        <dbReference type="ARBA" id="ARBA00022692"/>
    </source>
</evidence>
<keyword evidence="2" id="KW-1003">Cell membrane</keyword>
<dbReference type="Gene3D" id="3.40.50.150">
    <property type="entry name" value="Vaccinia Virus protein VP39"/>
    <property type="match status" value="1"/>
</dbReference>
<keyword evidence="4 6" id="KW-1133">Transmembrane helix</keyword>
<feature type="transmembrane region" description="Helical" evidence="6">
    <location>
        <begin position="421"/>
        <end position="443"/>
    </location>
</feature>
<evidence type="ECO:0000256" key="1">
    <source>
        <dbReference type="ARBA" id="ARBA00004651"/>
    </source>
</evidence>
<evidence type="ECO:0000259" key="7">
    <source>
        <dbReference type="Pfam" id="PF03176"/>
    </source>
</evidence>
<comment type="subcellular location">
    <subcellularLocation>
        <location evidence="1">Cell membrane</location>
        <topology evidence="1">Multi-pass membrane protein</topology>
    </subcellularLocation>
</comment>
<dbReference type="PANTHER" id="PTHR33406:SF13">
    <property type="entry name" value="MEMBRANE PROTEIN YDFJ"/>
    <property type="match status" value="1"/>
</dbReference>
<feature type="transmembrane region" description="Helical" evidence="6">
    <location>
        <begin position="380"/>
        <end position="400"/>
    </location>
</feature>
<feature type="domain" description="Membrane transport protein MMPL" evidence="7">
    <location>
        <begin position="179"/>
        <end position="399"/>
    </location>
</feature>
<evidence type="ECO:0000313" key="8">
    <source>
        <dbReference type="EMBL" id="XCN74023.1"/>
    </source>
</evidence>
<reference evidence="8" key="2">
    <citation type="submission" date="2024-06" db="EMBL/GenBank/DDBJ databases">
        <authorList>
            <person name="Plum-Jensen L.E."/>
            <person name="Schramm A."/>
            <person name="Marshall I.P.G."/>
        </authorList>
    </citation>
    <scope>NUCLEOTIDE SEQUENCE</scope>
    <source>
        <strain evidence="8">Rat1</strain>
    </source>
</reference>
<feature type="transmembrane region" description="Helical" evidence="6">
    <location>
        <begin position="283"/>
        <end position="303"/>
    </location>
</feature>
<feature type="transmembrane region" description="Helical" evidence="6">
    <location>
        <begin position="675"/>
        <end position="694"/>
    </location>
</feature>
<feature type="transmembrane region" description="Helical" evidence="6">
    <location>
        <begin position="352"/>
        <end position="374"/>
    </location>
</feature>
<accession>A0AAU8LY23</accession>
<evidence type="ECO:0000256" key="2">
    <source>
        <dbReference type="ARBA" id="ARBA00022475"/>
    </source>
</evidence>
<sequence length="1026" mass="114496">MINYKNLFVVSCVLIALTIFGLLRLQIDTDVVRSLPTQEKSIADGIQIFEQHPIHDQIAIDISLIKANPDRLVKIGKALEEKFEQSGFFAQVGTDSLGSLIPELALYAAKHLPLLFTEKELKDKVTPLLEPEQINQRLQKLYQELSGMEGIGQAEFMGLDPLGLKDLILARMAPLAPSLNSQFYQGSLLSKDGHHLLVTARPKASGTDTASARQISQFLGQVEQELTRQYPEEKIQLTPVGAYRAALDNEEIIRHDVNLALVLATLGIALLLYFAFPRPLTGLLAFVPALAGTGVSLFIYSLLHSSISIMVLGFGGALISITVDHGIAYLLFLDRPQKTRGQEASREVRAIALMAVVTSVCAFLILSSSGFPVFVQLGQFTALGILFSYLFVHTIFPRLFPSMPPAEHTRSLPLRRFVDRLYGTGKPGAIAALLLFICLAFFAKPQFHVDLTSMNTMSTETQAADALFTEVWGNINERVILMRSVDSLTELQNGNDQLLAKVEEDTAQDVLAGAFVPSMLFPGQERAKENFRAWHTFWNDERVQQVQEKFTRMGEELGFAPAAFAPFFTQLQQTEIVTINPITIPEKFYELLGIRHNSERTGLLQFLTLIPGKNYTAQEAVQRYGQDASFFDAKYFTARLAEILFSTFRKMLVIIALSIVLLLALFYLDLRQTLFTLLPPFFAYICTLGTLHLIGHPLDIPALMLSIVILGMGVDYSVFCVRAHQRYQDIAHPSYALVRTAVFMAGASTLIGFGVLCFAEHAVLRSIGIASFLGIGYSLLGTFLLLPPLLDRFLFSQQQEGTEERKNMDVEARVRHRYRTLEAYTRMFARFKLRYDPMFADLPTMLAYKQGEIKTVIDIGCGYGVPACWCLEKYPGAVIYGIDPDSERVRSATIAFAGQGKAICGYAPELPPTPSPADLVLLLDMFHYLDDETAAAVLHNSFEALDKNGLLVTRFVIRPVGKLSWNWYLEDWRIKSSGGRAYYRPANRMAEFMRQAGFTVVYNEVSAVNRELIWLTGKKEEGGVKE</sequence>
<dbReference type="AlphaFoldDB" id="A0AAU8LY23"/>
<protein>
    <submittedName>
        <fullName evidence="8">MMPL family transporter</fullName>
    </submittedName>
</protein>
<dbReference type="Pfam" id="PF13489">
    <property type="entry name" value="Methyltransf_23"/>
    <property type="match status" value="1"/>
</dbReference>
<feature type="domain" description="Membrane transport protein MMPL" evidence="7">
    <location>
        <begin position="648"/>
        <end position="790"/>
    </location>
</feature>
<reference evidence="8" key="1">
    <citation type="journal article" date="2024" name="Syst. Appl. Microbiol.">
        <title>First single-strain enrichments of Electrothrix cable bacteria, description of E. aestuarii sp. nov. and E. rattekaaiensis sp. nov., and proposal of a cable bacteria taxonomy following the rules of the SeqCode.</title>
        <authorList>
            <person name="Plum-Jensen L.E."/>
            <person name="Schramm A."/>
            <person name="Marshall I.P.G."/>
        </authorList>
    </citation>
    <scope>NUCLEOTIDE SEQUENCE</scope>
    <source>
        <strain evidence="8">Rat1</strain>
    </source>
</reference>